<dbReference type="RefSeq" id="WP_317846532.1">
    <property type="nucleotide sequence ID" value="NZ_CP136964.1"/>
</dbReference>
<name>A0AAF0YHH2_9STAP</name>
<organism evidence="1 2">
    <name type="scientific">Nosocomiicoccus massiliensis</name>
    <dbReference type="NCBI Taxonomy" id="1232430"/>
    <lineage>
        <taxon>Bacteria</taxon>
        <taxon>Bacillati</taxon>
        <taxon>Bacillota</taxon>
        <taxon>Bacilli</taxon>
        <taxon>Bacillales</taxon>
        <taxon>Staphylococcaceae</taxon>
        <taxon>Nosocomiicoccus</taxon>
    </lineage>
</organism>
<dbReference type="KEGG" id="nmy:CJ229_006185"/>
<proteinExistence type="predicted"/>
<reference evidence="1 2" key="2">
    <citation type="submission" date="2023-10" db="EMBL/GenBank/DDBJ databases">
        <authorList>
            <person name="Choi B."/>
        </authorList>
    </citation>
    <scope>NUCLEOTIDE SEQUENCE [LARGE SCALE GENOMIC DNA]</scope>
    <source>
        <strain evidence="1 2">UMB0959</strain>
    </source>
</reference>
<dbReference type="Proteomes" id="UP000243626">
    <property type="component" value="Chromosome"/>
</dbReference>
<evidence type="ECO:0000313" key="1">
    <source>
        <dbReference type="EMBL" id="WOS95681.1"/>
    </source>
</evidence>
<sequence length="97" mass="11933">MDAFKNKHDFKLKQVNYTEEDDLIEYIFAEIKNVSPEVIRYYYQYMKSLDAEDNYLYFYNKNFIVYITTDVLDVVSSDKEFIKRIKHSIISYDKYYE</sequence>
<reference evidence="2" key="1">
    <citation type="submission" date="2017-09" db="EMBL/GenBank/DDBJ databases">
        <title>Bacterial strain isolated from the female urinary microbiota.</title>
        <authorList>
            <person name="Thomas-White K."/>
            <person name="Kumar N."/>
            <person name="Forster S."/>
            <person name="Putonti C."/>
            <person name="Lawley T."/>
            <person name="Wolfe A.J."/>
        </authorList>
    </citation>
    <scope>NUCLEOTIDE SEQUENCE [LARGE SCALE GENOMIC DNA]</scope>
    <source>
        <strain evidence="2">UMB0959</strain>
    </source>
</reference>
<accession>A0AAF0YHH2</accession>
<evidence type="ECO:0000313" key="2">
    <source>
        <dbReference type="Proteomes" id="UP000243626"/>
    </source>
</evidence>
<protein>
    <submittedName>
        <fullName evidence="1">Uncharacterized protein</fullName>
    </submittedName>
</protein>
<dbReference type="AlphaFoldDB" id="A0AAF0YHH2"/>
<gene>
    <name evidence="1" type="ORF">CJ229_006185</name>
</gene>
<keyword evidence="2" id="KW-1185">Reference proteome</keyword>
<dbReference type="EMBL" id="CP136964">
    <property type="protein sequence ID" value="WOS95681.1"/>
    <property type="molecule type" value="Genomic_DNA"/>
</dbReference>